<dbReference type="STRING" id="1797724.A3A48_03700"/>
<dbReference type="EMBL" id="MFBN01000018">
    <property type="protein sequence ID" value="OGD95513.1"/>
    <property type="molecule type" value="Genomic_DNA"/>
</dbReference>
<proteinExistence type="predicted"/>
<evidence type="ECO:0000313" key="2">
    <source>
        <dbReference type="Proteomes" id="UP000178336"/>
    </source>
</evidence>
<dbReference type="AlphaFoldDB" id="A0A1F5GUF3"/>
<name>A0A1F5GUF3_9BACT</name>
<reference evidence="1 2" key="1">
    <citation type="journal article" date="2016" name="Nat. Commun.">
        <title>Thousands of microbial genomes shed light on interconnected biogeochemical processes in an aquifer system.</title>
        <authorList>
            <person name="Anantharaman K."/>
            <person name="Brown C.T."/>
            <person name="Hug L.A."/>
            <person name="Sharon I."/>
            <person name="Castelle C.J."/>
            <person name="Probst A.J."/>
            <person name="Thomas B.C."/>
            <person name="Singh A."/>
            <person name="Wilkins M.J."/>
            <person name="Karaoz U."/>
            <person name="Brodie E.L."/>
            <person name="Williams K.H."/>
            <person name="Hubbard S.S."/>
            <person name="Banfield J.F."/>
        </authorList>
    </citation>
    <scope>NUCLEOTIDE SEQUENCE [LARGE SCALE GENOMIC DNA]</scope>
</reference>
<protein>
    <submittedName>
        <fullName evidence="1">Uncharacterized protein</fullName>
    </submittedName>
</protein>
<organism evidence="1 2">
    <name type="scientific">Candidatus Curtissbacteria bacterium RIFCSPLOWO2_01_FULL_37_9</name>
    <dbReference type="NCBI Taxonomy" id="1797724"/>
    <lineage>
        <taxon>Bacteria</taxon>
        <taxon>Candidatus Curtissiibacteriota</taxon>
    </lineage>
</organism>
<dbReference type="Proteomes" id="UP000178336">
    <property type="component" value="Unassembled WGS sequence"/>
</dbReference>
<accession>A0A1F5GUF3</accession>
<comment type="caution">
    <text evidence="1">The sequence shown here is derived from an EMBL/GenBank/DDBJ whole genome shotgun (WGS) entry which is preliminary data.</text>
</comment>
<evidence type="ECO:0000313" key="1">
    <source>
        <dbReference type="EMBL" id="OGD95513.1"/>
    </source>
</evidence>
<gene>
    <name evidence="1" type="ORF">A3A48_03700</name>
</gene>
<sequence>MKNQSDLEKLIPDFEDFKKVLWSYKNIIDTGKLTEYYCSILFGLTLTTPRNYYFDALTSENKKVEVKHRFYSGNIPPGMKIKLENIDVIYYVELEPNLLPKRIYKFLSEDITYTMNGRVSFQNAFNSHKAEVVYSS</sequence>